<dbReference type="Pfam" id="PF14903">
    <property type="entry name" value="WG_beta_rep"/>
    <property type="match status" value="3"/>
</dbReference>
<evidence type="ECO:0000256" key="1">
    <source>
        <dbReference type="SAM" id="Coils"/>
    </source>
</evidence>
<dbReference type="AlphaFoldDB" id="A0A378PKQ2"/>
<evidence type="ECO:0000256" key="2">
    <source>
        <dbReference type="SAM" id="SignalP"/>
    </source>
</evidence>
<keyword evidence="2" id="KW-0732">Signal</keyword>
<dbReference type="KEGG" id="moi:MOVS_06475"/>
<dbReference type="Proteomes" id="UP000076765">
    <property type="component" value="Chromosome"/>
</dbReference>
<evidence type="ECO:0000313" key="3">
    <source>
        <dbReference type="EMBL" id="ANB91685.1"/>
    </source>
</evidence>
<name>A0A378PKQ2_9GAMM</name>
<organism evidence="4 6">
    <name type="scientific">Moraxella ovis</name>
    <dbReference type="NCBI Taxonomy" id="29433"/>
    <lineage>
        <taxon>Bacteria</taxon>
        <taxon>Pseudomonadati</taxon>
        <taxon>Pseudomonadota</taxon>
        <taxon>Gammaproteobacteria</taxon>
        <taxon>Moraxellales</taxon>
        <taxon>Moraxellaceae</taxon>
        <taxon>Moraxella</taxon>
    </lineage>
</organism>
<dbReference type="PANTHER" id="PTHR37841">
    <property type="entry name" value="GLR2918 PROTEIN"/>
    <property type="match status" value="1"/>
</dbReference>
<accession>A0A378PKQ2</accession>
<keyword evidence="5" id="KW-1185">Reference proteome</keyword>
<feature type="signal peptide" evidence="2">
    <location>
        <begin position="1"/>
        <end position="25"/>
    </location>
</feature>
<dbReference type="STRING" id="29433.MOVS_06475"/>
<reference evidence="4 6" key="2">
    <citation type="submission" date="2018-06" db="EMBL/GenBank/DDBJ databases">
        <authorList>
            <consortium name="Pathogen Informatics"/>
            <person name="Doyle S."/>
        </authorList>
    </citation>
    <scope>NUCLEOTIDE SEQUENCE [LARGE SCALE GENOMIC DNA]</scope>
    <source>
        <strain evidence="4 6">NCTC11227</strain>
    </source>
</reference>
<reference evidence="3 5" key="1">
    <citation type="submission" date="2015-04" db="EMBL/GenBank/DDBJ databases">
        <authorList>
            <person name="Calcutt M.J."/>
            <person name="Foecking M.F."/>
        </authorList>
    </citation>
    <scope>NUCLEOTIDE SEQUENCE [LARGE SCALE GENOMIC DNA]</scope>
    <source>
        <strain evidence="3 5">199/55</strain>
    </source>
</reference>
<dbReference type="Proteomes" id="UP000255102">
    <property type="component" value="Unassembled WGS sequence"/>
</dbReference>
<dbReference type="EMBL" id="CP011158">
    <property type="protein sequence ID" value="ANB91685.1"/>
    <property type="molecule type" value="Genomic_DNA"/>
</dbReference>
<dbReference type="EMBL" id="UGPW01000001">
    <property type="protein sequence ID" value="STY87352.1"/>
    <property type="molecule type" value="Genomic_DNA"/>
</dbReference>
<feature type="chain" id="PRO_5016705711" description="KWG Leptospira" evidence="2">
    <location>
        <begin position="26"/>
        <end position="257"/>
    </location>
</feature>
<feature type="coiled-coil region" evidence="1">
    <location>
        <begin position="36"/>
        <end position="63"/>
    </location>
</feature>
<gene>
    <name evidence="3" type="ORF">MOVS_06475</name>
    <name evidence="4" type="ORF">NCTC11227_01360</name>
</gene>
<evidence type="ECO:0000313" key="4">
    <source>
        <dbReference type="EMBL" id="STY87352.1"/>
    </source>
</evidence>
<keyword evidence="1" id="KW-0175">Coiled coil</keyword>
<evidence type="ECO:0000313" key="6">
    <source>
        <dbReference type="Proteomes" id="UP000255102"/>
    </source>
</evidence>
<evidence type="ECO:0008006" key="7">
    <source>
        <dbReference type="Google" id="ProtNLM"/>
    </source>
</evidence>
<proteinExistence type="predicted"/>
<dbReference type="RefSeq" id="WP_063514261.1">
    <property type="nucleotide sequence ID" value="NZ_CP011158.1"/>
</dbReference>
<dbReference type="InterPro" id="IPR032774">
    <property type="entry name" value="WG_beta_rep"/>
</dbReference>
<protein>
    <recommendedName>
        <fullName evidence="7">KWG Leptospira</fullName>
    </recommendedName>
</protein>
<evidence type="ECO:0000313" key="5">
    <source>
        <dbReference type="Proteomes" id="UP000076765"/>
    </source>
</evidence>
<dbReference type="PANTHER" id="PTHR37841:SF1">
    <property type="entry name" value="DUF3298 DOMAIN-CONTAINING PROTEIN"/>
    <property type="match status" value="1"/>
</dbReference>
<sequence>MKKRPTLFTKSLLTAVLVLVNISHANTPSNNLPKTPSQLEAQMQAAERARQRAEETARQRALQLAKSQLRLNPIQDPITHKYGYTDAQGNVIIKLIYDEIEKFAGTDMIAVKSGLYGVIDRDGKVIIDMVYDDIIRQDSHYIVKKQGLYGVLDKNGKVVIDLTNDELHDVKVIKAYKSKSAYFAKKQGKYGIYDDKGEVILPFEYDKHGKIEQGILPVSKNGKWGMIKFATDQYHGVDFDKPYHVMVDFGLDYDFIY</sequence>